<evidence type="ECO:0000256" key="2">
    <source>
        <dbReference type="ARBA" id="ARBA00022679"/>
    </source>
</evidence>
<dbReference type="HAMAP" id="MF_00692">
    <property type="entry name" value="SelO"/>
    <property type="match status" value="1"/>
</dbReference>
<name>A0A432Z4T5_9GAMM</name>
<sequence length="468" mass="51929">MPIVFDNRFARKFPEIITHQPIKPDGKAKLVWLNDNLWAELSAGEQLPNDLADRISGVAPWPGTEPVAQKYAGHQFGHFNPYLGDGRGLLLAQVDVEGQLQDVHVKGAGPTPYSRGADGRAVLRSSIRELLASEALHAVGIPTTRALALVRTEGKIQRERLEPGAMLARTAATHVRFGHFEHCFHRGLQDTMQNLWQDTVEVVWPNLADASIADQFSQVVKSTAEMIASWQAYGFIHGVMNTDNMSLAGETFDFGPYAFLDEYEPEKIFNHTDAGGRYGFLQQPGVGLWNLKKLAQAISPLAQTETLQPALDSYEPELRKAYLNLMTQRLGMSSVPAEQRMSLIGGWLSLLEVNHADYQLSFRDLIDSIEKGEPIGLLSQSGGSWWQEYKTATGKNNDVECMKQVNPWVIVRTHHAQRVIEASDAGDDSLLRDYIAALLNPFSEALRDSQWTKPPNAAEKVSQLSCSS</sequence>
<feature type="binding site" evidence="8">
    <location>
        <position position="244"/>
    </location>
    <ligand>
        <name>Mg(2+)</name>
        <dbReference type="ChEBI" id="CHEBI:18420"/>
    </ligand>
</feature>
<comment type="catalytic activity">
    <reaction evidence="8">
        <text>L-tyrosyl-[protein] + UTP = O-(5'-uridylyl)-L-tyrosyl-[protein] + diphosphate</text>
        <dbReference type="Rhea" id="RHEA:83887"/>
        <dbReference type="Rhea" id="RHEA-COMP:10136"/>
        <dbReference type="Rhea" id="RHEA-COMP:20238"/>
        <dbReference type="ChEBI" id="CHEBI:33019"/>
        <dbReference type="ChEBI" id="CHEBI:46398"/>
        <dbReference type="ChEBI" id="CHEBI:46858"/>
        <dbReference type="ChEBI" id="CHEBI:90602"/>
    </reaction>
</comment>
<dbReference type="Proteomes" id="UP000288058">
    <property type="component" value="Unassembled WGS sequence"/>
</dbReference>
<dbReference type="RefSeq" id="WP_126779095.1">
    <property type="nucleotide sequence ID" value="NZ_PIQC01000001.1"/>
</dbReference>
<dbReference type="EMBL" id="PIQC01000001">
    <property type="protein sequence ID" value="RUO72897.1"/>
    <property type="molecule type" value="Genomic_DNA"/>
</dbReference>
<dbReference type="OrthoDB" id="9776281at2"/>
<evidence type="ECO:0000256" key="3">
    <source>
        <dbReference type="ARBA" id="ARBA00022695"/>
    </source>
</evidence>
<keyword evidence="6 8" id="KW-0067">ATP-binding</keyword>
<comment type="cofactor">
    <cofactor evidence="8">
        <name>Mg(2+)</name>
        <dbReference type="ChEBI" id="CHEBI:18420"/>
    </cofactor>
    <cofactor evidence="8">
        <name>Mn(2+)</name>
        <dbReference type="ChEBI" id="CHEBI:29035"/>
    </cofactor>
</comment>
<feature type="binding site" evidence="8">
    <location>
        <position position="253"/>
    </location>
    <ligand>
        <name>ATP</name>
        <dbReference type="ChEBI" id="CHEBI:30616"/>
    </ligand>
</feature>
<keyword evidence="10" id="KW-1185">Reference proteome</keyword>
<keyword evidence="7 8" id="KW-0460">Magnesium</keyword>
<feature type="binding site" evidence="8">
    <location>
        <position position="253"/>
    </location>
    <ligand>
        <name>Mg(2+)</name>
        <dbReference type="ChEBI" id="CHEBI:18420"/>
    </ligand>
</feature>
<dbReference type="EC" id="2.7.7.108" evidence="8"/>
<comment type="catalytic activity">
    <reaction evidence="8">
        <text>L-seryl-[protein] + UTP = O-(5'-uridylyl)-L-seryl-[protein] + diphosphate</text>
        <dbReference type="Rhea" id="RHEA:64604"/>
        <dbReference type="Rhea" id="RHEA-COMP:9863"/>
        <dbReference type="Rhea" id="RHEA-COMP:16635"/>
        <dbReference type="ChEBI" id="CHEBI:29999"/>
        <dbReference type="ChEBI" id="CHEBI:33019"/>
        <dbReference type="ChEBI" id="CHEBI:46398"/>
        <dbReference type="ChEBI" id="CHEBI:156051"/>
    </reaction>
</comment>
<keyword evidence="4 8" id="KW-0479">Metal-binding</keyword>
<feature type="active site" description="Proton acceptor" evidence="8">
    <location>
        <position position="243"/>
    </location>
</feature>
<feature type="binding site" evidence="8">
    <location>
        <position position="86"/>
    </location>
    <ligand>
        <name>ATP</name>
        <dbReference type="ChEBI" id="CHEBI:30616"/>
    </ligand>
</feature>
<dbReference type="NCBIfam" id="NF000658">
    <property type="entry name" value="PRK00029.1"/>
    <property type="match status" value="1"/>
</dbReference>
<dbReference type="AlphaFoldDB" id="A0A432Z4T5"/>
<feature type="binding site" evidence="8">
    <location>
        <position position="169"/>
    </location>
    <ligand>
        <name>ATP</name>
        <dbReference type="ChEBI" id="CHEBI:30616"/>
    </ligand>
</feature>
<comment type="catalytic activity">
    <reaction evidence="8">
        <text>L-histidyl-[protein] + UTP = N(tele)-(5'-uridylyl)-L-histidyl-[protein] + diphosphate</text>
        <dbReference type="Rhea" id="RHEA:83891"/>
        <dbReference type="Rhea" id="RHEA-COMP:9745"/>
        <dbReference type="Rhea" id="RHEA-COMP:20239"/>
        <dbReference type="ChEBI" id="CHEBI:29979"/>
        <dbReference type="ChEBI" id="CHEBI:33019"/>
        <dbReference type="ChEBI" id="CHEBI:46398"/>
        <dbReference type="ChEBI" id="CHEBI:233474"/>
    </reaction>
</comment>
<gene>
    <name evidence="8" type="primary">ydiU</name>
    <name evidence="8" type="synonym">selO</name>
    <name evidence="9" type="ORF">CWI78_00175</name>
</gene>
<protein>
    <recommendedName>
        <fullName evidence="8">Protein nucleotidyltransferase YdiU</fullName>
        <ecNumber evidence="8">2.7.7.-</ecNumber>
    </recommendedName>
    <alternativeName>
        <fullName evidence="8">Protein adenylyltransferase YdiU</fullName>
        <ecNumber evidence="8">2.7.7.108</ecNumber>
    </alternativeName>
    <alternativeName>
        <fullName evidence="8">Protein uridylyltransferase YdiU</fullName>
        <ecNumber evidence="8">2.7.7.-</ecNumber>
    </alternativeName>
</protein>
<proteinExistence type="inferred from homology"/>
<dbReference type="Pfam" id="PF02696">
    <property type="entry name" value="SelO"/>
    <property type="match status" value="1"/>
</dbReference>
<dbReference type="InterPro" id="IPR003846">
    <property type="entry name" value="SelO"/>
</dbReference>
<organism evidence="9 10">
    <name type="scientific">Idiomarina ramblicola</name>
    <dbReference type="NCBI Taxonomy" id="263724"/>
    <lineage>
        <taxon>Bacteria</taxon>
        <taxon>Pseudomonadati</taxon>
        <taxon>Pseudomonadota</taxon>
        <taxon>Gammaproteobacteria</taxon>
        <taxon>Alteromonadales</taxon>
        <taxon>Idiomarinaceae</taxon>
        <taxon>Idiomarina</taxon>
    </lineage>
</organism>
<dbReference type="GO" id="GO:0005524">
    <property type="term" value="F:ATP binding"/>
    <property type="evidence" value="ECO:0007669"/>
    <property type="project" value="UniProtKB-UniRule"/>
</dbReference>
<comment type="catalytic activity">
    <reaction evidence="8">
        <text>L-threonyl-[protein] + ATP = 3-O-(5'-adenylyl)-L-threonyl-[protein] + diphosphate</text>
        <dbReference type="Rhea" id="RHEA:54292"/>
        <dbReference type="Rhea" id="RHEA-COMP:11060"/>
        <dbReference type="Rhea" id="RHEA-COMP:13847"/>
        <dbReference type="ChEBI" id="CHEBI:30013"/>
        <dbReference type="ChEBI" id="CHEBI:30616"/>
        <dbReference type="ChEBI" id="CHEBI:33019"/>
        <dbReference type="ChEBI" id="CHEBI:138113"/>
        <dbReference type="EC" id="2.7.7.108"/>
    </reaction>
</comment>
<feature type="binding site" evidence="8">
    <location>
        <position position="118"/>
    </location>
    <ligand>
        <name>ATP</name>
        <dbReference type="ChEBI" id="CHEBI:30616"/>
    </ligand>
</feature>
<feature type="binding site" evidence="8">
    <location>
        <position position="119"/>
    </location>
    <ligand>
        <name>ATP</name>
        <dbReference type="ChEBI" id="CHEBI:30616"/>
    </ligand>
</feature>
<feature type="binding site" evidence="8">
    <location>
        <position position="87"/>
    </location>
    <ligand>
        <name>ATP</name>
        <dbReference type="ChEBI" id="CHEBI:30616"/>
    </ligand>
</feature>
<keyword evidence="2 8" id="KW-0808">Transferase</keyword>
<evidence type="ECO:0000256" key="8">
    <source>
        <dbReference type="HAMAP-Rule" id="MF_00692"/>
    </source>
</evidence>
<dbReference type="PANTHER" id="PTHR32057:SF14">
    <property type="entry name" value="PROTEIN ADENYLYLTRANSFERASE SELO, MITOCHONDRIAL"/>
    <property type="match status" value="1"/>
</dbReference>
<feature type="binding site" evidence="8">
    <location>
        <position position="176"/>
    </location>
    <ligand>
        <name>ATP</name>
        <dbReference type="ChEBI" id="CHEBI:30616"/>
    </ligand>
</feature>
<dbReference type="GO" id="GO:0030145">
    <property type="term" value="F:manganese ion binding"/>
    <property type="evidence" value="ECO:0007669"/>
    <property type="project" value="UniProtKB-UniRule"/>
</dbReference>
<dbReference type="GO" id="GO:0000287">
    <property type="term" value="F:magnesium ion binding"/>
    <property type="evidence" value="ECO:0007669"/>
    <property type="project" value="UniProtKB-UniRule"/>
</dbReference>
<comment type="function">
    <text evidence="8">Nucleotidyltransferase involved in the post-translational modification of proteins. It can catalyze the addition of adenosine monophosphate (AMP) or uridine monophosphate (UMP) to a protein, resulting in modifications known as AMPylation and UMPylation.</text>
</comment>
<feature type="binding site" evidence="8">
    <location>
        <position position="106"/>
    </location>
    <ligand>
        <name>ATP</name>
        <dbReference type="ChEBI" id="CHEBI:30616"/>
    </ligand>
</feature>
<reference evidence="10" key="1">
    <citation type="journal article" date="2018" name="Front. Microbiol.">
        <title>Genome-Based Analysis Reveals the Taxonomy and Diversity of the Family Idiomarinaceae.</title>
        <authorList>
            <person name="Liu Y."/>
            <person name="Lai Q."/>
            <person name="Shao Z."/>
        </authorList>
    </citation>
    <scope>NUCLEOTIDE SEQUENCE [LARGE SCALE GENOMIC DNA]</scope>
    <source>
        <strain evidence="10">R22</strain>
    </source>
</reference>
<comment type="catalytic activity">
    <reaction evidence="8">
        <text>L-seryl-[protein] + ATP = 3-O-(5'-adenylyl)-L-seryl-[protein] + diphosphate</text>
        <dbReference type="Rhea" id="RHEA:58120"/>
        <dbReference type="Rhea" id="RHEA-COMP:9863"/>
        <dbReference type="Rhea" id="RHEA-COMP:15073"/>
        <dbReference type="ChEBI" id="CHEBI:29999"/>
        <dbReference type="ChEBI" id="CHEBI:30616"/>
        <dbReference type="ChEBI" id="CHEBI:33019"/>
        <dbReference type="ChEBI" id="CHEBI:142516"/>
        <dbReference type="EC" id="2.7.7.108"/>
    </reaction>
</comment>
<evidence type="ECO:0000256" key="6">
    <source>
        <dbReference type="ARBA" id="ARBA00022840"/>
    </source>
</evidence>
<accession>A0A432Z4T5</accession>
<keyword evidence="8" id="KW-0464">Manganese</keyword>
<dbReference type="GO" id="GO:0070733">
    <property type="term" value="F:AMPylase activity"/>
    <property type="evidence" value="ECO:0007669"/>
    <property type="project" value="UniProtKB-EC"/>
</dbReference>
<comment type="caution">
    <text evidence="9">The sequence shown here is derived from an EMBL/GenBank/DDBJ whole genome shotgun (WGS) entry which is preliminary data.</text>
</comment>
<keyword evidence="5 8" id="KW-0547">Nucleotide-binding</keyword>
<evidence type="ECO:0000313" key="9">
    <source>
        <dbReference type="EMBL" id="RUO72897.1"/>
    </source>
</evidence>
<dbReference type="PANTHER" id="PTHR32057">
    <property type="entry name" value="PROTEIN ADENYLYLTRANSFERASE SELO, MITOCHONDRIAL"/>
    <property type="match status" value="1"/>
</dbReference>
<evidence type="ECO:0000256" key="5">
    <source>
        <dbReference type="ARBA" id="ARBA00022741"/>
    </source>
</evidence>
<evidence type="ECO:0000256" key="1">
    <source>
        <dbReference type="ARBA" id="ARBA00009747"/>
    </source>
</evidence>
<evidence type="ECO:0000256" key="7">
    <source>
        <dbReference type="ARBA" id="ARBA00022842"/>
    </source>
</evidence>
<evidence type="ECO:0000313" key="10">
    <source>
        <dbReference type="Proteomes" id="UP000288058"/>
    </source>
</evidence>
<comment type="similarity">
    <text evidence="1 8">Belongs to the SELO family.</text>
</comment>
<comment type="catalytic activity">
    <reaction evidence="8">
        <text>L-tyrosyl-[protein] + ATP = O-(5'-adenylyl)-L-tyrosyl-[protein] + diphosphate</text>
        <dbReference type="Rhea" id="RHEA:54288"/>
        <dbReference type="Rhea" id="RHEA-COMP:10136"/>
        <dbReference type="Rhea" id="RHEA-COMP:13846"/>
        <dbReference type="ChEBI" id="CHEBI:30616"/>
        <dbReference type="ChEBI" id="CHEBI:33019"/>
        <dbReference type="ChEBI" id="CHEBI:46858"/>
        <dbReference type="ChEBI" id="CHEBI:83624"/>
        <dbReference type="EC" id="2.7.7.108"/>
    </reaction>
</comment>
<keyword evidence="3 8" id="KW-0548">Nucleotidyltransferase</keyword>
<feature type="binding site" evidence="8">
    <location>
        <position position="84"/>
    </location>
    <ligand>
        <name>ATP</name>
        <dbReference type="ChEBI" id="CHEBI:30616"/>
    </ligand>
</feature>
<dbReference type="EC" id="2.7.7.-" evidence="8"/>
<evidence type="ECO:0000256" key="4">
    <source>
        <dbReference type="ARBA" id="ARBA00022723"/>
    </source>
</evidence>